<evidence type="ECO:0000259" key="10">
    <source>
        <dbReference type="PROSITE" id="PS50893"/>
    </source>
</evidence>
<evidence type="ECO:0000313" key="12">
    <source>
        <dbReference type="Proteomes" id="UP001501842"/>
    </source>
</evidence>
<dbReference type="CDD" id="cd06581">
    <property type="entry name" value="TM_PBP1_LivM_like"/>
    <property type="match status" value="1"/>
</dbReference>
<keyword evidence="3" id="KW-1003">Cell membrane</keyword>
<keyword evidence="5" id="KW-0547">Nucleotide-binding</keyword>
<reference evidence="11 12" key="1">
    <citation type="journal article" date="2019" name="Int. J. Syst. Evol. Microbiol.">
        <title>The Global Catalogue of Microorganisms (GCM) 10K type strain sequencing project: providing services to taxonomists for standard genome sequencing and annotation.</title>
        <authorList>
            <consortium name="The Broad Institute Genomics Platform"/>
            <consortium name="The Broad Institute Genome Sequencing Center for Infectious Disease"/>
            <person name="Wu L."/>
            <person name="Ma J."/>
        </authorList>
    </citation>
    <scope>NUCLEOTIDE SEQUENCE [LARGE SCALE GENOMIC DNA]</scope>
    <source>
        <strain evidence="11 12">JCM 8201</strain>
    </source>
</reference>
<feature type="transmembrane region" description="Helical" evidence="9">
    <location>
        <begin position="60"/>
        <end position="81"/>
    </location>
</feature>
<evidence type="ECO:0000256" key="3">
    <source>
        <dbReference type="ARBA" id="ARBA00022475"/>
    </source>
</evidence>
<dbReference type="InterPro" id="IPR027417">
    <property type="entry name" value="P-loop_NTPase"/>
</dbReference>
<dbReference type="SMART" id="SM00382">
    <property type="entry name" value="AAA"/>
    <property type="match status" value="1"/>
</dbReference>
<dbReference type="InterPro" id="IPR017871">
    <property type="entry name" value="ABC_transporter-like_CS"/>
</dbReference>
<proteinExistence type="predicted"/>
<protein>
    <submittedName>
        <fullName evidence="11">Branched-chain amino acid ABC transporter ATP-binding protein/permease</fullName>
    </submittedName>
</protein>
<dbReference type="Gene3D" id="3.40.50.300">
    <property type="entry name" value="P-loop containing nucleotide triphosphate hydrolases"/>
    <property type="match status" value="1"/>
</dbReference>
<feature type="transmembrane region" description="Helical" evidence="9">
    <location>
        <begin position="274"/>
        <end position="302"/>
    </location>
</feature>
<dbReference type="InterPro" id="IPR003593">
    <property type="entry name" value="AAA+_ATPase"/>
</dbReference>
<dbReference type="SUPFAM" id="SSF52540">
    <property type="entry name" value="P-loop containing nucleoside triphosphate hydrolases"/>
    <property type="match status" value="1"/>
</dbReference>
<keyword evidence="8 9" id="KW-0472">Membrane</keyword>
<feature type="transmembrane region" description="Helical" evidence="9">
    <location>
        <begin position="115"/>
        <end position="135"/>
    </location>
</feature>
<feature type="domain" description="ABC transporter" evidence="10">
    <location>
        <begin position="374"/>
        <end position="620"/>
    </location>
</feature>
<comment type="subcellular location">
    <subcellularLocation>
        <location evidence="1">Cell membrane</location>
        <topology evidence="1">Multi-pass membrane protein</topology>
    </subcellularLocation>
</comment>
<dbReference type="InterPro" id="IPR051120">
    <property type="entry name" value="ABC_AA/LPS_Transport"/>
</dbReference>
<feature type="transmembrane region" description="Helical" evidence="9">
    <location>
        <begin position="314"/>
        <end position="335"/>
    </location>
</feature>
<evidence type="ECO:0000256" key="4">
    <source>
        <dbReference type="ARBA" id="ARBA00022692"/>
    </source>
</evidence>
<dbReference type="InterPro" id="IPR043428">
    <property type="entry name" value="LivM-like"/>
</dbReference>
<organism evidence="11 12">
    <name type="scientific">Actinocorallia aurantiaca</name>
    <dbReference type="NCBI Taxonomy" id="46204"/>
    <lineage>
        <taxon>Bacteria</taxon>
        <taxon>Bacillati</taxon>
        <taxon>Actinomycetota</taxon>
        <taxon>Actinomycetes</taxon>
        <taxon>Streptosporangiales</taxon>
        <taxon>Thermomonosporaceae</taxon>
        <taxon>Actinocorallia</taxon>
    </lineage>
</organism>
<dbReference type="RefSeq" id="WP_344457363.1">
    <property type="nucleotide sequence ID" value="NZ_BAAATZ010000035.1"/>
</dbReference>
<name>A0ABN3US89_9ACTN</name>
<dbReference type="InterPro" id="IPR003439">
    <property type="entry name" value="ABC_transporter-like_ATP-bd"/>
</dbReference>
<feature type="transmembrane region" description="Helical" evidence="9">
    <location>
        <begin position="31"/>
        <end position="48"/>
    </location>
</feature>
<dbReference type="PANTHER" id="PTHR45772:SF9">
    <property type="entry name" value="CONSERVED COMPONENT OF ABC TRANSPORTER FOR NATURAL AMINO ACIDS"/>
    <property type="match status" value="1"/>
</dbReference>
<dbReference type="GO" id="GO:0005524">
    <property type="term" value="F:ATP binding"/>
    <property type="evidence" value="ECO:0007669"/>
    <property type="project" value="UniProtKB-KW"/>
</dbReference>
<sequence>MTTADSRAPGAGDGAARRSVFDSPGYHRARTVALGALAVIAVAVLIAWPMITDYYSYNSAYYNGLVASAAISAILTISLNLSMGYGGMLSMMHSGLQLAGGYATGYLVVQLSGSWLLGLIASVVVGTVVAMLVLLVSLRATYLYFGMITLAANLIVIEVGKEWDPVTGGIVGVSGIAPELGGEIMSKKAFYYVVLACLALMYLLQRNLVRSGVGRASMAVRESSDTASAMGISPSRAKLLLFGICGGMAGLSGALYALQLGFINPDVGLLDNGIIFFVGLFLGGISTLIGPIIGVGIIAVLVELIKDQARYTTLVLGLLLLVAMIVIPQGLVGTWRASKAGRDRLPELKDEELPDEVPDVVPEVRDVPEGTAALEGGGIVKHFGGVHALDGVDIRIMPGTVHGIIGPNGSGKSTLVSCLTRYHRIDAGQVKIFGEEAPSAAHGVARAGVTRVFQVPHLFERVSVLDNVLTGMRMQESYSWLGAVLRSPAYRRQDRREREEARELLAFAGLAGRADWLASSLSHGQKRLLEVVRAVASRPKVLILDEPATGLTSDELDALGRLCRVLRERGLAVVLIEHNVDFVMGLCDELTVLESGKVIERGAPEKVRTSAAVLEAYLGRPDLVDEEAL</sequence>
<dbReference type="Pfam" id="PF02653">
    <property type="entry name" value="BPD_transp_2"/>
    <property type="match status" value="1"/>
</dbReference>
<keyword evidence="7 9" id="KW-1133">Transmembrane helix</keyword>
<keyword evidence="12" id="KW-1185">Reference proteome</keyword>
<evidence type="ECO:0000256" key="6">
    <source>
        <dbReference type="ARBA" id="ARBA00022840"/>
    </source>
</evidence>
<feature type="transmembrane region" description="Helical" evidence="9">
    <location>
        <begin position="142"/>
        <end position="160"/>
    </location>
</feature>
<dbReference type="PROSITE" id="PS50893">
    <property type="entry name" value="ABC_TRANSPORTER_2"/>
    <property type="match status" value="1"/>
</dbReference>
<evidence type="ECO:0000256" key="8">
    <source>
        <dbReference type="ARBA" id="ARBA00023136"/>
    </source>
</evidence>
<dbReference type="InterPro" id="IPR001851">
    <property type="entry name" value="ABC_transp_permease"/>
</dbReference>
<evidence type="ECO:0000256" key="1">
    <source>
        <dbReference type="ARBA" id="ARBA00004651"/>
    </source>
</evidence>
<comment type="caution">
    <text evidence="11">The sequence shown here is derived from an EMBL/GenBank/DDBJ whole genome shotgun (WGS) entry which is preliminary data.</text>
</comment>
<evidence type="ECO:0000256" key="7">
    <source>
        <dbReference type="ARBA" id="ARBA00022989"/>
    </source>
</evidence>
<gene>
    <name evidence="11" type="ORF">GCM10010439_69130</name>
</gene>
<dbReference type="Proteomes" id="UP001501842">
    <property type="component" value="Unassembled WGS sequence"/>
</dbReference>
<evidence type="ECO:0000256" key="9">
    <source>
        <dbReference type="SAM" id="Phobius"/>
    </source>
</evidence>
<keyword evidence="4 9" id="KW-0812">Transmembrane</keyword>
<feature type="transmembrane region" description="Helical" evidence="9">
    <location>
        <begin position="189"/>
        <end position="205"/>
    </location>
</feature>
<dbReference type="PROSITE" id="PS00211">
    <property type="entry name" value="ABC_TRANSPORTER_1"/>
    <property type="match status" value="1"/>
</dbReference>
<keyword evidence="6 11" id="KW-0067">ATP-binding</keyword>
<dbReference type="PANTHER" id="PTHR45772">
    <property type="entry name" value="CONSERVED COMPONENT OF ABC TRANSPORTER FOR NATURAL AMINO ACIDS-RELATED"/>
    <property type="match status" value="1"/>
</dbReference>
<accession>A0ABN3US89</accession>
<dbReference type="EMBL" id="BAAATZ010000035">
    <property type="protein sequence ID" value="GAA2737759.1"/>
    <property type="molecule type" value="Genomic_DNA"/>
</dbReference>
<evidence type="ECO:0000256" key="2">
    <source>
        <dbReference type="ARBA" id="ARBA00022448"/>
    </source>
</evidence>
<keyword evidence="2" id="KW-0813">Transport</keyword>
<evidence type="ECO:0000313" key="11">
    <source>
        <dbReference type="EMBL" id="GAA2737759.1"/>
    </source>
</evidence>
<feature type="transmembrane region" description="Helical" evidence="9">
    <location>
        <begin position="239"/>
        <end position="262"/>
    </location>
</feature>
<evidence type="ECO:0000256" key="5">
    <source>
        <dbReference type="ARBA" id="ARBA00022741"/>
    </source>
</evidence>
<dbReference type="Pfam" id="PF00005">
    <property type="entry name" value="ABC_tran"/>
    <property type="match status" value="1"/>
</dbReference>